<evidence type="ECO:0000256" key="3">
    <source>
        <dbReference type="ARBA" id="ARBA00022837"/>
    </source>
</evidence>
<feature type="region of interest" description="Disordered" evidence="4">
    <location>
        <begin position="115"/>
        <end position="151"/>
    </location>
</feature>
<evidence type="ECO:0000313" key="6">
    <source>
        <dbReference type="EMBL" id="PWS36510.1"/>
    </source>
</evidence>
<evidence type="ECO:0000256" key="2">
    <source>
        <dbReference type="ARBA" id="ARBA00022737"/>
    </source>
</evidence>
<feature type="region of interest" description="Disordered" evidence="4">
    <location>
        <begin position="1"/>
        <end position="52"/>
    </location>
</feature>
<dbReference type="PROSITE" id="PS00330">
    <property type="entry name" value="HEMOLYSIN_CALCIUM"/>
    <property type="match status" value="3"/>
</dbReference>
<evidence type="ECO:0000259" key="5">
    <source>
        <dbReference type="PROSITE" id="PS50268"/>
    </source>
</evidence>
<dbReference type="PRINTS" id="PR00313">
    <property type="entry name" value="CABNDNGRPT"/>
</dbReference>
<dbReference type="GO" id="GO:0004930">
    <property type="term" value="F:G protein-coupled receptor activity"/>
    <property type="evidence" value="ECO:0007669"/>
    <property type="project" value="InterPro"/>
</dbReference>
<dbReference type="InterPro" id="IPR015919">
    <property type="entry name" value="Cadherin-like_sf"/>
</dbReference>
<keyword evidence="7" id="KW-1185">Reference proteome</keyword>
<dbReference type="Pfam" id="PF03160">
    <property type="entry name" value="Calx-beta"/>
    <property type="match status" value="4"/>
</dbReference>
<name>A0A317FBP2_9PROT</name>
<dbReference type="OrthoDB" id="733404at2"/>
<dbReference type="InterPro" id="IPR011049">
    <property type="entry name" value="Serralysin-like_metalloprot_C"/>
</dbReference>
<dbReference type="PANTHER" id="PTHR46682">
    <property type="entry name" value="ADHESION G-PROTEIN COUPLED RECEPTOR V1"/>
    <property type="match status" value="1"/>
</dbReference>
<dbReference type="Proteomes" id="UP000245765">
    <property type="component" value="Unassembled WGS sequence"/>
</dbReference>
<keyword evidence="3" id="KW-0106">Calcium</keyword>
<dbReference type="RefSeq" id="WP_109871303.1">
    <property type="nucleotide sequence ID" value="NZ_QGNA01000003.1"/>
</dbReference>
<dbReference type="GO" id="GO:0005509">
    <property type="term" value="F:calcium ion binding"/>
    <property type="evidence" value="ECO:0007669"/>
    <property type="project" value="InterPro"/>
</dbReference>
<protein>
    <recommendedName>
        <fullName evidence="5">Cadherin domain-containing protein</fullName>
    </recommendedName>
</protein>
<dbReference type="Gene3D" id="2.150.10.10">
    <property type="entry name" value="Serralysin-like metalloprotease, C-terminal"/>
    <property type="match status" value="3"/>
</dbReference>
<dbReference type="PANTHER" id="PTHR46682:SF1">
    <property type="entry name" value="ADHESION G-PROTEIN COUPLED RECEPTOR V1"/>
    <property type="match status" value="1"/>
</dbReference>
<dbReference type="SUPFAM" id="SSF51120">
    <property type="entry name" value="beta-Roll"/>
    <property type="match status" value="2"/>
</dbReference>
<dbReference type="Gene3D" id="2.60.40.2030">
    <property type="match status" value="5"/>
</dbReference>
<evidence type="ECO:0000256" key="4">
    <source>
        <dbReference type="SAM" id="MobiDB-lite"/>
    </source>
</evidence>
<dbReference type="InterPro" id="IPR003644">
    <property type="entry name" value="Calx_beta"/>
</dbReference>
<comment type="caution">
    <text evidence="6">The sequence shown here is derived from an EMBL/GenBank/DDBJ whole genome shotgun (WGS) entry which is preliminary data.</text>
</comment>
<feature type="compositionally biased region" description="Polar residues" evidence="4">
    <location>
        <begin position="1"/>
        <end position="11"/>
    </location>
</feature>
<dbReference type="InterPro" id="IPR038081">
    <property type="entry name" value="CalX-like_sf"/>
</dbReference>
<dbReference type="SUPFAM" id="SSF141072">
    <property type="entry name" value="CalX-like"/>
    <property type="match status" value="5"/>
</dbReference>
<dbReference type="InterPro" id="IPR018511">
    <property type="entry name" value="Hemolysin-typ_Ca-bd_CS"/>
</dbReference>
<sequence length="1725" mass="173511">MSQTIPGTPNADTLPGRADLPDEIYGDTGDDSLTGLSAGTGGTDRLFGEDGNDTLVTSGSGFGLLDGGEGNDSIVAGASGIDSGVGGAGNDTLIGDAGADYLTGDDYDIFGAGPSTSSGNDVIDGGDGDDVISGGPGNDTLAAGRSDTGPRDHDQVFGGDGNDVLALEGTPQFYAAPLLSSFLVNFLGMGPGSGFRAEVVDVEQLAFGVTAQDLANGAVPLTLVDWSAIYEGSSASGIGRAHFSYSDTVQGAAGTQEVAISIAALLANDFDPDGDTLTFDAILPVAGPGIAFFSVLRDAADIANAGYEPAEFPEGLLLAVLDNPLTAPLRFTYRTQMEANGFVELGSTATVTIEPVTAPPEALDDVVRGTIGGTIVIPFATLLANDRGVSVSDGAFFNDGTFMLSIDRSAELFYLTDYRTAARTVSFQYDAQDTDGTFYSASVQVTLANRVPVATDQTLYVQPGVANSFDWGPIVRAPGNADPDGDPVTLAFYNGSGTGPFGTLAGFGNNDLGGITFTPVADYAGGFSITYGIIDQPDLGGAQPTFPYPSATLRFEIAEPLEANADTIRWSFGKTGVLPVSVLLGNDGGSSLQLVSPGAGPADFVLTQLGRGFFGQEIVTGSGIPGVIGYEADPNAQAIPYQDEATYAVRDVLGNVAAATVTILVDNTAPEAGDFALTLAPGEVITLEMLEDATVDADGDAVRHTGFGNFVGSFEAVLDPATNETLGYRVSPDVGGSTGSFVYFMEDDSGAGGNTDLGLITVTFAPTVYRLTGSGFTVEEGTGTDGQYFFTIARSGVLDQATILFSIAPALAGDSAEEDDTRGGFEQNTQAQYTFAAGEAEAQFLILITSDSVAEADEGFTVTIDGPTGGNPGAVDPRNALIEVTILDDDAPGTGVVYFDPPTVVSAAEGDLPGSAQGGSMVFRLVRSGDLSGSATVTFSVGGELSGVAATSDDVGLVADGGDGLGTGFGIYTATFDPGQDATNITIFALGDVLPEADESIRLTILSASGAALSTTQALNATGTVTNDDAYPEIALSAASAGSMPEGDAIGGQLQFVITRTSDLAYASVVTFSVGAGAGGTTADDVATVADGGTGLGAGFGNFTVTFDPGQADRTITVIAAGDTVPEADEGVVLTLLSATGGMLSATGPLSATGTFTNDDIYPEIALSSASAGSVPEGDAIGGQLQFVITRTGDLAYASVVTFSVGAGAGGTTADDVDTVADGGTGLGAGFGNFTVTFDPGETERIITVIATGDAVPENVEGIVLTLLSATEGTLSATGPLSATGTFVNDDVYPEIALSSATAGVAPEGDATGGLLQFVITRTGDLAYASVVTFSIGGSGGTTADDIATVADGGTGLGNGFGTFEITFGAGETQRFVNVLAAGDTRPEADEHVVLTLLSASEGTLSTTGPLSATGTFVNDDAGNQAPDDITLSDQRVASYLPPGSLVARITATDPDAGDSVSLSFAPGGNPRGFFAIDGDALEIARPLPFTNGALLNLTLRATDLAGAPHDETFVVEVGRDRSGTPAVDRIVGRNSDDRLRGLDGNDVLLGRDGDDLLKGGPGDDFLAGGEGADTLQGDAGSDRMLGGAGADSISGGAGLDVISAGEGADTVIGGADGGTAILRGPAGAQQVLLTDQDYIDLRGPGSALPDGDPDLLIYVVGTDGVDLVRGFEAGRDAIRITLNGDSLAVREVANGTWIGFANDPGGILLFGVTGLVQGTDILVG</sequence>
<dbReference type="CDD" id="cd11304">
    <property type="entry name" value="Cadherin_repeat"/>
    <property type="match status" value="1"/>
</dbReference>
<dbReference type="SUPFAM" id="SSF49313">
    <property type="entry name" value="Cadherin-like"/>
    <property type="match status" value="1"/>
</dbReference>
<evidence type="ECO:0000313" key="7">
    <source>
        <dbReference type="Proteomes" id="UP000245765"/>
    </source>
</evidence>
<dbReference type="Gene3D" id="2.60.40.60">
    <property type="entry name" value="Cadherins"/>
    <property type="match status" value="1"/>
</dbReference>
<gene>
    <name evidence="6" type="ORF">DFH01_15285</name>
</gene>
<dbReference type="EMBL" id="QGNA01000003">
    <property type="protein sequence ID" value="PWS36510.1"/>
    <property type="molecule type" value="Genomic_DNA"/>
</dbReference>
<dbReference type="GO" id="GO:0007156">
    <property type="term" value="P:homophilic cell adhesion via plasma membrane adhesion molecules"/>
    <property type="evidence" value="ECO:0007669"/>
    <property type="project" value="InterPro"/>
</dbReference>
<dbReference type="InterPro" id="IPR026919">
    <property type="entry name" value="ADGRV1"/>
</dbReference>
<accession>A0A317FBP2</accession>
<keyword evidence="1" id="KW-0732">Signal</keyword>
<organism evidence="6 7">
    <name type="scientific">Falsiroseomonas bella</name>
    <dbReference type="NCBI Taxonomy" id="2184016"/>
    <lineage>
        <taxon>Bacteria</taxon>
        <taxon>Pseudomonadati</taxon>
        <taxon>Pseudomonadota</taxon>
        <taxon>Alphaproteobacteria</taxon>
        <taxon>Acetobacterales</taxon>
        <taxon>Roseomonadaceae</taxon>
        <taxon>Falsiroseomonas</taxon>
    </lineage>
</organism>
<reference evidence="7" key="1">
    <citation type="submission" date="2018-05" db="EMBL/GenBank/DDBJ databases">
        <authorList>
            <person name="Du Z."/>
            <person name="Wang X."/>
        </authorList>
    </citation>
    <scope>NUCLEOTIDE SEQUENCE [LARGE SCALE GENOMIC DNA]</scope>
    <source>
        <strain evidence="7">CQN31</strain>
    </source>
</reference>
<dbReference type="GO" id="GO:0016020">
    <property type="term" value="C:membrane"/>
    <property type="evidence" value="ECO:0007669"/>
    <property type="project" value="InterPro"/>
</dbReference>
<feature type="compositionally biased region" description="Acidic residues" evidence="4">
    <location>
        <begin position="21"/>
        <end position="30"/>
    </location>
</feature>
<evidence type="ECO:0000256" key="1">
    <source>
        <dbReference type="ARBA" id="ARBA00022729"/>
    </source>
</evidence>
<feature type="domain" description="Cadherin" evidence="5">
    <location>
        <begin position="1442"/>
        <end position="1528"/>
    </location>
</feature>
<dbReference type="Pfam" id="PF00353">
    <property type="entry name" value="HemolysinCabind"/>
    <property type="match status" value="7"/>
</dbReference>
<dbReference type="PROSITE" id="PS50268">
    <property type="entry name" value="CADHERIN_2"/>
    <property type="match status" value="1"/>
</dbReference>
<dbReference type="InterPro" id="IPR001343">
    <property type="entry name" value="Hemolysn_Ca-bd"/>
</dbReference>
<dbReference type="InterPro" id="IPR002126">
    <property type="entry name" value="Cadherin-like_dom"/>
</dbReference>
<proteinExistence type="predicted"/>
<keyword evidence="2" id="KW-0677">Repeat</keyword>